<dbReference type="CDD" id="cd03467">
    <property type="entry name" value="Rieske"/>
    <property type="match status" value="1"/>
</dbReference>
<keyword evidence="1" id="KW-0472">Membrane</keyword>
<dbReference type="PROSITE" id="PS51318">
    <property type="entry name" value="TAT"/>
    <property type="match status" value="1"/>
</dbReference>
<dbReference type="InterPro" id="IPR017941">
    <property type="entry name" value="Rieske_2Fe-2S"/>
</dbReference>
<evidence type="ECO:0000259" key="2">
    <source>
        <dbReference type="PROSITE" id="PS51296"/>
    </source>
</evidence>
<dbReference type="PANTHER" id="PTHR10134">
    <property type="entry name" value="CYTOCHROME B-C1 COMPLEX SUBUNIT RIESKE, MITOCHONDRIAL"/>
    <property type="match status" value="1"/>
</dbReference>
<name>A0ABS6JDR4_9BACI</name>
<dbReference type="PROSITE" id="PS51296">
    <property type="entry name" value="RIESKE"/>
    <property type="match status" value="1"/>
</dbReference>
<accession>A0ABS6JDR4</accession>
<evidence type="ECO:0000256" key="1">
    <source>
        <dbReference type="SAM" id="Phobius"/>
    </source>
</evidence>
<gene>
    <name evidence="3" type="ORF">KS419_08665</name>
</gene>
<feature type="transmembrane region" description="Helical" evidence="1">
    <location>
        <begin position="12"/>
        <end position="34"/>
    </location>
</feature>
<dbReference type="Proteomes" id="UP000784880">
    <property type="component" value="Unassembled WGS sequence"/>
</dbReference>
<feature type="domain" description="Rieske" evidence="2">
    <location>
        <begin position="67"/>
        <end position="159"/>
    </location>
</feature>
<keyword evidence="1" id="KW-1133">Transmembrane helix</keyword>
<keyword evidence="1" id="KW-0812">Transmembrane</keyword>
<keyword evidence="4" id="KW-1185">Reference proteome</keyword>
<dbReference type="InterPro" id="IPR006311">
    <property type="entry name" value="TAT_signal"/>
</dbReference>
<protein>
    <submittedName>
        <fullName evidence="3">Ubiquinol-cytochrome c reductase iron-sulfur subunit</fullName>
    </submittedName>
</protein>
<organism evidence="3 4">
    <name type="scientific">Evansella tamaricis</name>
    <dbReference type="NCBI Taxonomy" id="2069301"/>
    <lineage>
        <taxon>Bacteria</taxon>
        <taxon>Bacillati</taxon>
        <taxon>Bacillota</taxon>
        <taxon>Bacilli</taxon>
        <taxon>Bacillales</taxon>
        <taxon>Bacillaceae</taxon>
        <taxon>Evansella</taxon>
    </lineage>
</organism>
<reference evidence="3 4" key="1">
    <citation type="submission" date="2021-06" db="EMBL/GenBank/DDBJ databases">
        <title>Bacillus sp. RD4P76, an endophyte from a halophyte.</title>
        <authorList>
            <person name="Sun J.-Q."/>
        </authorList>
    </citation>
    <scope>NUCLEOTIDE SEQUENCE [LARGE SCALE GENOMIC DNA]</scope>
    <source>
        <strain evidence="3 4">CGMCC 1.15917</strain>
    </source>
</reference>
<comment type="caution">
    <text evidence="3">The sequence shown here is derived from an EMBL/GenBank/DDBJ whole genome shotgun (WGS) entry which is preliminary data.</text>
</comment>
<dbReference type="Pfam" id="PF00355">
    <property type="entry name" value="Rieske"/>
    <property type="match status" value="1"/>
</dbReference>
<dbReference type="InterPro" id="IPR014349">
    <property type="entry name" value="Rieske_Fe-S_prot"/>
</dbReference>
<evidence type="ECO:0000313" key="3">
    <source>
        <dbReference type="EMBL" id="MBU9711807.1"/>
    </source>
</evidence>
<sequence length="168" mass="18999">MSEKEHKVSRRQFLSYSLMGVGGFMAAAMISPMVRFALDPALEAAGESDFVSVATVDQLTEEPQRFTFQVTVEDAWYTSDQSRTAWIYREGDNIIALSPTCTHMGCVVNWDTNEEFPNQFFCPCHDGRFEKSGQNVPNTPPTRPLDVYDMEVRDGTIYLGRPIQRNSV</sequence>
<proteinExistence type="predicted"/>
<dbReference type="EMBL" id="JAHQCS010000086">
    <property type="protein sequence ID" value="MBU9711807.1"/>
    <property type="molecule type" value="Genomic_DNA"/>
</dbReference>
<evidence type="ECO:0000313" key="4">
    <source>
        <dbReference type="Proteomes" id="UP000784880"/>
    </source>
</evidence>